<dbReference type="Pfam" id="PF13443">
    <property type="entry name" value="HTH_26"/>
    <property type="match status" value="1"/>
</dbReference>
<evidence type="ECO:0000259" key="1">
    <source>
        <dbReference type="Pfam" id="PF13443"/>
    </source>
</evidence>
<dbReference type="EMBL" id="MT684599">
    <property type="protein sequence ID" value="QNN99387.1"/>
    <property type="molecule type" value="Genomic_DNA"/>
</dbReference>
<organism evidence="2 3">
    <name type="scientific">Gordonia Phage Sephiroth</name>
    <dbReference type="NCBI Taxonomy" id="2767553"/>
    <lineage>
        <taxon>Viruses</taxon>
        <taxon>Duplodnaviria</taxon>
        <taxon>Heunggongvirae</taxon>
        <taxon>Uroviricota</taxon>
        <taxon>Caudoviricetes</taxon>
        <taxon>Deeyouvirinae</taxon>
        <taxon>Octobienvirus</taxon>
        <taxon>Octobienvirus sephiroth</taxon>
    </lineage>
</organism>
<gene>
    <name evidence="2" type="primary">43</name>
    <name evidence="2" type="ORF">SEA_SEPHIROTH_43</name>
</gene>
<evidence type="ECO:0000313" key="2">
    <source>
        <dbReference type="EMBL" id="QNN99387.1"/>
    </source>
</evidence>
<dbReference type="KEGG" id="vg:70080981"/>
<dbReference type="InterPro" id="IPR010982">
    <property type="entry name" value="Lambda_DNA-bd_dom_sf"/>
</dbReference>
<name>A0A7G9UZD2_9CAUD</name>
<dbReference type="Gene3D" id="1.10.260.40">
    <property type="entry name" value="lambda repressor-like DNA-binding domains"/>
    <property type="match status" value="1"/>
</dbReference>
<dbReference type="InterPro" id="IPR001387">
    <property type="entry name" value="Cro/C1-type_HTH"/>
</dbReference>
<protein>
    <submittedName>
        <fullName evidence="2">Helix-turn-helix DNA binding domain protein</fullName>
    </submittedName>
</protein>
<dbReference type="GeneID" id="70080981"/>
<dbReference type="GO" id="GO:0003677">
    <property type="term" value="F:DNA binding"/>
    <property type="evidence" value="ECO:0007669"/>
    <property type="project" value="InterPro"/>
</dbReference>
<dbReference type="RefSeq" id="YP_010246431.1">
    <property type="nucleotide sequence ID" value="NC_060135.1"/>
</dbReference>
<dbReference type="SUPFAM" id="SSF47413">
    <property type="entry name" value="lambda repressor-like DNA-binding domains"/>
    <property type="match status" value="1"/>
</dbReference>
<dbReference type="CDD" id="cd00093">
    <property type="entry name" value="HTH_XRE"/>
    <property type="match status" value="1"/>
</dbReference>
<accession>A0A7G9UZD2</accession>
<sequence>MPGQPTVVSSLVTSTTAARTAGRKAQTLPKYEMALDHNQISNLMQVAQIPSLKMLAQTAGIPRSVLSEYVHGKPGVSAKTVGALAGALHTYPDRIARWLHATN</sequence>
<dbReference type="Proteomes" id="UP000516065">
    <property type="component" value="Segment"/>
</dbReference>
<keyword evidence="3" id="KW-1185">Reference proteome</keyword>
<feature type="domain" description="HTH cro/C1-type" evidence="1">
    <location>
        <begin position="40"/>
        <end position="92"/>
    </location>
</feature>
<reference evidence="2 3" key="1">
    <citation type="submission" date="2020-06" db="EMBL/GenBank/DDBJ databases">
        <authorList>
            <person name="Aidoo V.A."/>
            <person name="Attix H.E."/>
            <person name="Centeno C.A."/>
            <person name="Hollingsworth J.S."/>
            <person name="Humbert W.S."/>
            <person name="Martinez-Aguilar E."/>
            <person name="Richter E.A."/>
            <person name="Smith D.M."/>
            <person name="Thoma A.L."/>
            <person name="Troup B.R."/>
            <person name="Watkins V.C."/>
            <person name="Brunner S."/>
            <person name="Chen S."/>
            <person name="Fogarty M.P."/>
            <person name="Merkhofer E.C."/>
            <person name="Garlena R.A."/>
            <person name="Russell D.A."/>
            <person name="Pope W.H."/>
            <person name="Jacobs-Sera D."/>
            <person name="Hatfull G.F."/>
        </authorList>
    </citation>
    <scope>NUCLEOTIDE SEQUENCE [LARGE SCALE GENOMIC DNA]</scope>
</reference>
<proteinExistence type="predicted"/>
<evidence type="ECO:0000313" key="3">
    <source>
        <dbReference type="Proteomes" id="UP000516065"/>
    </source>
</evidence>